<evidence type="ECO:0000259" key="7">
    <source>
        <dbReference type="Pfam" id="PF00441"/>
    </source>
</evidence>
<dbReference type="InterPro" id="IPR037069">
    <property type="entry name" value="AcylCoA_DH/ox_N_sf"/>
</dbReference>
<dbReference type="Gene3D" id="1.20.140.10">
    <property type="entry name" value="Butyryl-CoA Dehydrogenase, subunit A, domain 3"/>
    <property type="match status" value="1"/>
</dbReference>
<evidence type="ECO:0000313" key="10">
    <source>
        <dbReference type="EMBL" id="OSJ28759.1"/>
    </source>
</evidence>
<comment type="similarity">
    <text evidence="2 6">Belongs to the acyl-CoA dehydrogenase family.</text>
</comment>
<dbReference type="Pfam" id="PF02771">
    <property type="entry name" value="Acyl-CoA_dh_N"/>
    <property type="match status" value="1"/>
</dbReference>
<dbReference type="Pfam" id="PF00441">
    <property type="entry name" value="Acyl-CoA_dh_1"/>
    <property type="match status" value="1"/>
</dbReference>
<evidence type="ECO:0000259" key="8">
    <source>
        <dbReference type="Pfam" id="PF02770"/>
    </source>
</evidence>
<dbReference type="InterPro" id="IPR009100">
    <property type="entry name" value="AcylCoA_DH/oxidase_NM_dom_sf"/>
</dbReference>
<dbReference type="PANTHER" id="PTHR43884">
    <property type="entry name" value="ACYL-COA DEHYDROGENASE"/>
    <property type="match status" value="1"/>
</dbReference>
<dbReference type="EMBL" id="NAFK01000160">
    <property type="protein sequence ID" value="OSJ28759.1"/>
    <property type="molecule type" value="Genomic_DNA"/>
</dbReference>
<evidence type="ECO:0000256" key="6">
    <source>
        <dbReference type="RuleBase" id="RU362125"/>
    </source>
</evidence>
<dbReference type="InterPro" id="IPR046373">
    <property type="entry name" value="Acyl-CoA_Oxase/DH_mid-dom_sf"/>
</dbReference>
<comment type="caution">
    <text evidence="10">The sequence shown here is derived from an EMBL/GenBank/DDBJ whole genome shotgun (WGS) entry which is preliminary data.</text>
</comment>
<comment type="cofactor">
    <cofactor evidence="1 6">
        <name>FAD</name>
        <dbReference type="ChEBI" id="CHEBI:57692"/>
    </cofactor>
</comment>
<keyword evidence="3 6" id="KW-0285">Flavoprotein</keyword>
<dbReference type="InterPro" id="IPR009075">
    <property type="entry name" value="AcylCo_DH/oxidase_C"/>
</dbReference>
<dbReference type="Pfam" id="PF02770">
    <property type="entry name" value="Acyl-CoA_dh_M"/>
    <property type="match status" value="1"/>
</dbReference>
<accession>A0ABX3X339</accession>
<keyword evidence="4 6" id="KW-0274">FAD</keyword>
<feature type="domain" description="Acyl-CoA dehydrogenase/oxidase N-terminal" evidence="9">
    <location>
        <begin position="6"/>
        <end position="117"/>
    </location>
</feature>
<evidence type="ECO:0000256" key="4">
    <source>
        <dbReference type="ARBA" id="ARBA00022827"/>
    </source>
</evidence>
<keyword evidence="5 6" id="KW-0560">Oxidoreductase</keyword>
<dbReference type="InterPro" id="IPR006091">
    <property type="entry name" value="Acyl-CoA_Oxase/DH_mid-dom"/>
</dbReference>
<dbReference type="Proteomes" id="UP000193884">
    <property type="component" value="Unassembled WGS sequence"/>
</dbReference>
<dbReference type="RefSeq" id="WP_085384543.1">
    <property type="nucleotide sequence ID" value="NZ_NAFJ01000149.1"/>
</dbReference>
<feature type="domain" description="Acyl-CoA dehydrogenase/oxidase C-terminal" evidence="7">
    <location>
        <begin position="242"/>
        <end position="373"/>
    </location>
</feature>
<protein>
    <submittedName>
        <fullName evidence="10">Pimeloyl-CoA dehydrogenase small subunit</fullName>
    </submittedName>
</protein>
<gene>
    <name evidence="10" type="ORF">BST63_16535</name>
</gene>
<evidence type="ECO:0000256" key="1">
    <source>
        <dbReference type="ARBA" id="ARBA00001974"/>
    </source>
</evidence>
<dbReference type="Gene3D" id="1.10.540.10">
    <property type="entry name" value="Acyl-CoA dehydrogenase/oxidase, N-terminal domain"/>
    <property type="match status" value="1"/>
</dbReference>
<sequence>MNFDLSEEQQLLKNSVERLLADSYGFEKRRTYQTDAKGYSDAMWARYAEIGLLALPFSDHHGGFDGGAAETMIAMEAFGKSLILEPYFATVVLAGGLLRLGGSEAQKADLIPGIAEGRLKLAFAYAEPQSRYDLFDVETQAKKDGGEWILNGTKCLVLHGDTADKIVVSARTSGDTRERNGIGLFIIDADAPGLSRRGYPTQDGLRAAEIILENVRIKNVDVIGDPEGAFPIITRVADEAVAALCAEAVGCFETMQQITLDYLKAREQFGRKIGSFQVLQHRAVDMFVELEQSRSMAMYAAMMAGEDDAIERERAISAAKVQIGRSAKAIGHESIQLHGGIGMTMEYSIGHYFKHVTMLDMLFGDADHHLKRLAGLGGLSNGQVN</sequence>
<evidence type="ECO:0000256" key="2">
    <source>
        <dbReference type="ARBA" id="ARBA00009347"/>
    </source>
</evidence>
<evidence type="ECO:0000313" key="11">
    <source>
        <dbReference type="Proteomes" id="UP000193884"/>
    </source>
</evidence>
<reference evidence="10 11" key="1">
    <citation type="submission" date="2017-03" db="EMBL/GenBank/DDBJ databases">
        <title>Whole genome sequences of fourteen strains of Bradyrhizobium canariense and one strain of Bradyrhizobium japonicum isolated from Lupinus (Papilionoideae: Genisteae) species in Algeria.</title>
        <authorList>
            <person name="Crovadore J."/>
            <person name="Chekireb D."/>
            <person name="Brachmann A."/>
            <person name="Chablais R."/>
            <person name="Cochard B."/>
            <person name="Lefort F."/>
        </authorList>
    </citation>
    <scope>NUCLEOTIDE SEQUENCE [LARGE SCALE GENOMIC DNA]</scope>
    <source>
        <strain evidence="10 11">UBMAN05</strain>
    </source>
</reference>
<dbReference type="InterPro" id="IPR036250">
    <property type="entry name" value="AcylCo_DH-like_C"/>
</dbReference>
<proteinExistence type="inferred from homology"/>
<dbReference type="Gene3D" id="2.40.110.10">
    <property type="entry name" value="Butyryl-CoA Dehydrogenase, subunit A, domain 2"/>
    <property type="match status" value="1"/>
</dbReference>
<feature type="domain" description="Acyl-CoA oxidase/dehydrogenase middle" evidence="8">
    <location>
        <begin position="122"/>
        <end position="215"/>
    </location>
</feature>
<name>A0ABX3X339_9BRAD</name>
<dbReference type="PANTHER" id="PTHR43884:SF20">
    <property type="entry name" value="ACYL-COA DEHYDROGENASE FADE28"/>
    <property type="match status" value="1"/>
</dbReference>
<evidence type="ECO:0000256" key="3">
    <source>
        <dbReference type="ARBA" id="ARBA00022630"/>
    </source>
</evidence>
<dbReference type="SUPFAM" id="SSF56645">
    <property type="entry name" value="Acyl-CoA dehydrogenase NM domain-like"/>
    <property type="match status" value="1"/>
</dbReference>
<dbReference type="InterPro" id="IPR013786">
    <property type="entry name" value="AcylCoA_DH/ox_N"/>
</dbReference>
<evidence type="ECO:0000259" key="9">
    <source>
        <dbReference type="Pfam" id="PF02771"/>
    </source>
</evidence>
<evidence type="ECO:0000256" key="5">
    <source>
        <dbReference type="ARBA" id="ARBA00023002"/>
    </source>
</evidence>
<organism evidence="10 11">
    <name type="scientific">Bradyrhizobium canariense</name>
    <dbReference type="NCBI Taxonomy" id="255045"/>
    <lineage>
        <taxon>Bacteria</taxon>
        <taxon>Pseudomonadati</taxon>
        <taxon>Pseudomonadota</taxon>
        <taxon>Alphaproteobacteria</taxon>
        <taxon>Hyphomicrobiales</taxon>
        <taxon>Nitrobacteraceae</taxon>
        <taxon>Bradyrhizobium</taxon>
    </lineage>
</organism>
<dbReference type="SUPFAM" id="SSF47203">
    <property type="entry name" value="Acyl-CoA dehydrogenase C-terminal domain-like"/>
    <property type="match status" value="1"/>
</dbReference>
<dbReference type="CDD" id="cd00567">
    <property type="entry name" value="ACAD"/>
    <property type="match status" value="1"/>
</dbReference>
<keyword evidence="11" id="KW-1185">Reference proteome</keyword>